<evidence type="ECO:0000256" key="1">
    <source>
        <dbReference type="SAM" id="Coils"/>
    </source>
</evidence>
<evidence type="ECO:0000313" key="3">
    <source>
        <dbReference type="Proteomes" id="UP000322658"/>
    </source>
</evidence>
<organism evidence="2 3">
    <name type="scientific">Alistipes shahii</name>
    <dbReference type="NCBI Taxonomy" id="328814"/>
    <lineage>
        <taxon>Bacteria</taxon>
        <taxon>Pseudomonadati</taxon>
        <taxon>Bacteroidota</taxon>
        <taxon>Bacteroidia</taxon>
        <taxon>Bacteroidales</taxon>
        <taxon>Rikenellaceae</taxon>
        <taxon>Alistipes</taxon>
    </lineage>
</organism>
<gene>
    <name evidence="2" type="ORF">F2Y07_03115</name>
</gene>
<keyword evidence="1" id="KW-0175">Coiled coil</keyword>
<accession>A0A5B3GV82</accession>
<name>A0A5B3GV82_9BACT</name>
<dbReference type="RefSeq" id="WP_022061456.1">
    <property type="nucleotide sequence ID" value="NZ_CAUENT010000054.1"/>
</dbReference>
<evidence type="ECO:0000313" key="2">
    <source>
        <dbReference type="EMBL" id="KAA2377142.1"/>
    </source>
</evidence>
<proteinExistence type="predicted"/>
<feature type="coiled-coil region" evidence="1">
    <location>
        <begin position="49"/>
        <end position="83"/>
    </location>
</feature>
<dbReference type="AlphaFoldDB" id="A0A5B3GV82"/>
<dbReference type="Proteomes" id="UP000322658">
    <property type="component" value="Unassembled WGS sequence"/>
</dbReference>
<comment type="caution">
    <text evidence="2">The sequence shown here is derived from an EMBL/GenBank/DDBJ whole genome shotgun (WGS) entry which is preliminary data.</text>
</comment>
<sequence>METQQQINELQSRQLELRAIMASSDERAAKCFKNGTSFRETYPDDFARYEAANAEYNRNEQTLAKLEATREAERAEEEQAHNIDAV</sequence>
<dbReference type="EMBL" id="VVXJ01000005">
    <property type="protein sequence ID" value="KAA2377142.1"/>
    <property type="molecule type" value="Genomic_DNA"/>
</dbReference>
<reference evidence="2 3" key="1">
    <citation type="journal article" date="2019" name="Nat. Med.">
        <title>A library of human gut bacterial isolates paired with longitudinal multiomics data enables mechanistic microbiome research.</title>
        <authorList>
            <person name="Poyet M."/>
            <person name="Groussin M."/>
            <person name="Gibbons S.M."/>
            <person name="Avila-Pacheco J."/>
            <person name="Jiang X."/>
            <person name="Kearney S.M."/>
            <person name="Perrotta A.R."/>
            <person name="Berdy B."/>
            <person name="Zhao S."/>
            <person name="Lieberman T.D."/>
            <person name="Swanson P.K."/>
            <person name="Smith M."/>
            <person name="Roesemann S."/>
            <person name="Alexander J.E."/>
            <person name="Rich S.A."/>
            <person name="Livny J."/>
            <person name="Vlamakis H."/>
            <person name="Clish C."/>
            <person name="Bullock K."/>
            <person name="Deik A."/>
            <person name="Scott J."/>
            <person name="Pierce K.A."/>
            <person name="Xavier R.J."/>
            <person name="Alm E.J."/>
        </authorList>
    </citation>
    <scope>NUCLEOTIDE SEQUENCE [LARGE SCALE GENOMIC DNA]</scope>
    <source>
        <strain evidence="2 3">BIOML-A1</strain>
    </source>
</reference>
<protein>
    <submittedName>
        <fullName evidence="2">Uncharacterized protein</fullName>
    </submittedName>
</protein>